<keyword evidence="3" id="KW-0804">Transcription</keyword>
<feature type="region of interest" description="Disordered" evidence="1">
    <location>
        <begin position="1"/>
        <end position="30"/>
    </location>
</feature>
<dbReference type="RefSeq" id="WP_231956131.1">
    <property type="nucleotide sequence ID" value="NZ_AP017312.1"/>
</dbReference>
<name>A0A0U5BEC5_9BACL</name>
<dbReference type="KEGG" id="asoc:CB4_00621"/>
<dbReference type="Proteomes" id="UP000217696">
    <property type="component" value="Chromosome"/>
</dbReference>
<dbReference type="Pfam" id="PF11772">
    <property type="entry name" value="EpuA"/>
    <property type="match status" value="1"/>
</dbReference>
<proteinExistence type="predicted"/>
<gene>
    <name evidence="3" type="ORF">CB4_00621</name>
</gene>
<evidence type="ECO:0000313" key="3">
    <source>
        <dbReference type="EMBL" id="BAU26494.1"/>
    </source>
</evidence>
<keyword evidence="4" id="KW-1185">Reference proteome</keyword>
<evidence type="ECO:0000256" key="2">
    <source>
        <dbReference type="SAM" id="Phobius"/>
    </source>
</evidence>
<sequence length="83" mass="9248">MMPEQSRPSGASAAQTRQESAAPQRKKRRDRAPMLARIMLIPFLLFIALIAGAITGYSILGKGSAVEVFDLHTWKHMYDLVFS</sequence>
<keyword evidence="3" id="KW-0240">DNA-directed RNA polymerase</keyword>
<keyword evidence="2" id="KW-0812">Transmembrane</keyword>
<feature type="transmembrane region" description="Helical" evidence="2">
    <location>
        <begin position="34"/>
        <end position="60"/>
    </location>
</feature>
<reference evidence="3 4" key="1">
    <citation type="submission" date="2015-12" db="EMBL/GenBank/DDBJ databases">
        <title>Genome sequence of Aneurinibacillus soli.</title>
        <authorList>
            <person name="Lee J.S."/>
            <person name="Lee K.C."/>
            <person name="Kim K.K."/>
            <person name="Lee B.W."/>
        </authorList>
    </citation>
    <scope>NUCLEOTIDE SEQUENCE [LARGE SCALE GENOMIC DNA]</scope>
    <source>
        <strain evidence="3 4">CB4</strain>
    </source>
</reference>
<organism evidence="3 4">
    <name type="scientific">Aneurinibacillus soli</name>
    <dbReference type="NCBI Taxonomy" id="1500254"/>
    <lineage>
        <taxon>Bacteria</taxon>
        <taxon>Bacillati</taxon>
        <taxon>Bacillota</taxon>
        <taxon>Bacilli</taxon>
        <taxon>Bacillales</taxon>
        <taxon>Paenibacillaceae</taxon>
        <taxon>Aneurinibacillus group</taxon>
        <taxon>Aneurinibacillus</taxon>
    </lineage>
</organism>
<dbReference type="GO" id="GO:0000428">
    <property type="term" value="C:DNA-directed RNA polymerase complex"/>
    <property type="evidence" value="ECO:0007669"/>
    <property type="project" value="UniProtKB-KW"/>
</dbReference>
<keyword evidence="2" id="KW-0472">Membrane</keyword>
<feature type="compositionally biased region" description="Polar residues" evidence="1">
    <location>
        <begin position="1"/>
        <end position="21"/>
    </location>
</feature>
<dbReference type="EMBL" id="AP017312">
    <property type="protein sequence ID" value="BAU26494.1"/>
    <property type="molecule type" value="Genomic_DNA"/>
</dbReference>
<keyword evidence="2" id="KW-1133">Transmembrane helix</keyword>
<dbReference type="InterPro" id="IPR024596">
    <property type="entry name" value="RNApol_su_b/EpuA"/>
</dbReference>
<protein>
    <submittedName>
        <fullName evidence="3">DNA-directed RNA polymerase subunit beta</fullName>
    </submittedName>
</protein>
<evidence type="ECO:0000313" key="4">
    <source>
        <dbReference type="Proteomes" id="UP000217696"/>
    </source>
</evidence>
<evidence type="ECO:0000256" key="1">
    <source>
        <dbReference type="SAM" id="MobiDB-lite"/>
    </source>
</evidence>
<dbReference type="AlphaFoldDB" id="A0A0U5BEC5"/>
<accession>A0A0U5BEC5</accession>